<evidence type="ECO:0000313" key="3">
    <source>
        <dbReference type="EMBL" id="KAK9838621.1"/>
    </source>
</evidence>
<keyword evidence="1" id="KW-0175">Coiled coil</keyword>
<dbReference type="Proteomes" id="UP001485043">
    <property type="component" value="Unassembled WGS sequence"/>
</dbReference>
<accession>A0AAW1RXY5</accession>
<organism evidence="3 4">
    <name type="scientific">Apatococcus fuscideae</name>
    <dbReference type="NCBI Taxonomy" id="2026836"/>
    <lineage>
        <taxon>Eukaryota</taxon>
        <taxon>Viridiplantae</taxon>
        <taxon>Chlorophyta</taxon>
        <taxon>core chlorophytes</taxon>
        <taxon>Trebouxiophyceae</taxon>
        <taxon>Chlorellales</taxon>
        <taxon>Chlorellaceae</taxon>
        <taxon>Apatococcus</taxon>
    </lineage>
</organism>
<name>A0AAW1RXY5_9CHLO</name>
<evidence type="ECO:0000256" key="1">
    <source>
        <dbReference type="SAM" id="Coils"/>
    </source>
</evidence>
<protein>
    <submittedName>
        <fullName evidence="3">Uncharacterized protein</fullName>
    </submittedName>
</protein>
<keyword evidence="4" id="KW-1185">Reference proteome</keyword>
<gene>
    <name evidence="3" type="ORF">WJX84_011124</name>
</gene>
<proteinExistence type="predicted"/>
<feature type="region of interest" description="Disordered" evidence="2">
    <location>
        <begin position="367"/>
        <end position="421"/>
    </location>
</feature>
<feature type="compositionally biased region" description="Polar residues" evidence="2">
    <location>
        <begin position="412"/>
        <end position="421"/>
    </location>
</feature>
<dbReference type="AlphaFoldDB" id="A0AAW1RXY5"/>
<evidence type="ECO:0000313" key="4">
    <source>
        <dbReference type="Proteomes" id="UP001485043"/>
    </source>
</evidence>
<feature type="coiled-coil region" evidence="1">
    <location>
        <begin position="140"/>
        <end position="167"/>
    </location>
</feature>
<sequence length="421" mass="46078">MLIPTSQTWPSSVDLYGLRKRLAVLGGMQADLQEGDIQAQNLRLLSEVQAAQEQVAGLEAHNQQLRAACQDLEKKLVIAEASHLETRAEADCLRRERAALRADLERAQHATIAAAAPSHAPLEQLALLQAQYEQSTKGMKALHAREVQQLQAELALARRELESSCHRVNRPVTPSTAEDLENLPLEILRAEIGCQGCPDPGLNRHVHSADGQRVDRLRKAYREALVGMRSQQEKALMNVERRHRASMQEVVKCRAAALLHLSVALPTLPPNADLEKAARDVADLVVELQGRCGSLQDLVEKLQTDLTESGMQERLDRVQEEHKALMRAELANHAAAMEASKAASSARHQLLENEVSTLQARLQAQDTGHVGTGADSNGTNVLDQPRPRMGALPRPMPSQHQQPPLHGGSEPRSATSGPGDR</sequence>
<dbReference type="EMBL" id="JALJOV010001880">
    <property type="protein sequence ID" value="KAK9838621.1"/>
    <property type="molecule type" value="Genomic_DNA"/>
</dbReference>
<feature type="coiled-coil region" evidence="1">
    <location>
        <begin position="41"/>
        <end position="110"/>
    </location>
</feature>
<reference evidence="3 4" key="1">
    <citation type="journal article" date="2024" name="Nat. Commun.">
        <title>Phylogenomics reveals the evolutionary origins of lichenization in chlorophyte algae.</title>
        <authorList>
            <person name="Puginier C."/>
            <person name="Libourel C."/>
            <person name="Otte J."/>
            <person name="Skaloud P."/>
            <person name="Haon M."/>
            <person name="Grisel S."/>
            <person name="Petersen M."/>
            <person name="Berrin J.G."/>
            <person name="Delaux P.M."/>
            <person name="Dal Grande F."/>
            <person name="Keller J."/>
        </authorList>
    </citation>
    <scope>NUCLEOTIDE SEQUENCE [LARGE SCALE GENOMIC DNA]</scope>
    <source>
        <strain evidence="3 4">SAG 2523</strain>
    </source>
</reference>
<evidence type="ECO:0000256" key="2">
    <source>
        <dbReference type="SAM" id="MobiDB-lite"/>
    </source>
</evidence>
<feature type="non-terminal residue" evidence="3">
    <location>
        <position position="421"/>
    </location>
</feature>
<comment type="caution">
    <text evidence="3">The sequence shown here is derived from an EMBL/GenBank/DDBJ whole genome shotgun (WGS) entry which is preliminary data.</text>
</comment>